<dbReference type="Proteomes" id="UP001177670">
    <property type="component" value="Unassembled WGS sequence"/>
</dbReference>
<dbReference type="AlphaFoldDB" id="A0AA40KQK5"/>
<comment type="caution">
    <text evidence="2">The sequence shown here is derived from an EMBL/GenBank/DDBJ whole genome shotgun (WGS) entry which is preliminary data.</text>
</comment>
<accession>A0AA40KQK5</accession>
<gene>
    <name evidence="2" type="ORF">K0M31_020056</name>
</gene>
<feature type="region of interest" description="Disordered" evidence="1">
    <location>
        <begin position="22"/>
        <end position="50"/>
    </location>
</feature>
<keyword evidence="3" id="KW-1185">Reference proteome</keyword>
<name>A0AA40KQK5_9HYME</name>
<evidence type="ECO:0000256" key="1">
    <source>
        <dbReference type="SAM" id="MobiDB-lite"/>
    </source>
</evidence>
<organism evidence="2 3">
    <name type="scientific">Melipona bicolor</name>
    <dbReference type="NCBI Taxonomy" id="60889"/>
    <lineage>
        <taxon>Eukaryota</taxon>
        <taxon>Metazoa</taxon>
        <taxon>Ecdysozoa</taxon>
        <taxon>Arthropoda</taxon>
        <taxon>Hexapoda</taxon>
        <taxon>Insecta</taxon>
        <taxon>Pterygota</taxon>
        <taxon>Neoptera</taxon>
        <taxon>Endopterygota</taxon>
        <taxon>Hymenoptera</taxon>
        <taxon>Apocrita</taxon>
        <taxon>Aculeata</taxon>
        <taxon>Apoidea</taxon>
        <taxon>Anthophila</taxon>
        <taxon>Apidae</taxon>
        <taxon>Melipona</taxon>
    </lineage>
</organism>
<reference evidence="2" key="1">
    <citation type="submission" date="2021-10" db="EMBL/GenBank/DDBJ databases">
        <title>Melipona bicolor Genome sequencing and assembly.</title>
        <authorList>
            <person name="Araujo N.S."/>
            <person name="Arias M.C."/>
        </authorList>
    </citation>
    <scope>NUCLEOTIDE SEQUENCE</scope>
    <source>
        <strain evidence="2">USP_2M_L1-L4_2017</strain>
        <tissue evidence="2">Whole body</tissue>
    </source>
</reference>
<feature type="compositionally biased region" description="Polar residues" evidence="1">
    <location>
        <begin position="24"/>
        <end position="48"/>
    </location>
</feature>
<sequence length="110" mass="12592">MTRQGSDCKRIEQTVLVYTKRPHSSTGDAINSVRFSGNSSNKRVTLSRGTREELDRDPDFDDIDVVGFIWEDFTVVRHDGEHSKAIGFNFNSFNFQNRQNSPESCTFILN</sequence>
<evidence type="ECO:0000313" key="2">
    <source>
        <dbReference type="EMBL" id="KAK1128920.1"/>
    </source>
</evidence>
<dbReference type="EMBL" id="JAHYIQ010000009">
    <property type="protein sequence ID" value="KAK1128920.1"/>
    <property type="molecule type" value="Genomic_DNA"/>
</dbReference>
<evidence type="ECO:0000313" key="3">
    <source>
        <dbReference type="Proteomes" id="UP001177670"/>
    </source>
</evidence>
<protein>
    <submittedName>
        <fullName evidence="2">Uncharacterized protein</fullName>
    </submittedName>
</protein>
<proteinExistence type="predicted"/>